<evidence type="ECO:0000259" key="8">
    <source>
        <dbReference type="Pfam" id="PF02687"/>
    </source>
</evidence>
<feature type="transmembrane region" description="Helical" evidence="7">
    <location>
        <begin position="323"/>
        <end position="346"/>
    </location>
</feature>
<proteinExistence type="inferred from homology"/>
<accession>A0A4R6YM85</accession>
<organism evidence="10 11">
    <name type="scientific">Tahibacter aquaticus</name>
    <dbReference type="NCBI Taxonomy" id="520092"/>
    <lineage>
        <taxon>Bacteria</taxon>
        <taxon>Pseudomonadati</taxon>
        <taxon>Pseudomonadota</taxon>
        <taxon>Gammaproteobacteria</taxon>
        <taxon>Lysobacterales</taxon>
        <taxon>Rhodanobacteraceae</taxon>
        <taxon>Tahibacter</taxon>
    </lineage>
</organism>
<feature type="transmembrane region" description="Helical" evidence="7">
    <location>
        <begin position="376"/>
        <end position="396"/>
    </location>
</feature>
<dbReference type="PANTHER" id="PTHR30572:SF4">
    <property type="entry name" value="ABC TRANSPORTER PERMEASE YTRF"/>
    <property type="match status" value="1"/>
</dbReference>
<name>A0A4R6YM85_9GAMM</name>
<evidence type="ECO:0000313" key="10">
    <source>
        <dbReference type="EMBL" id="TDR38511.1"/>
    </source>
</evidence>
<dbReference type="InterPro" id="IPR003838">
    <property type="entry name" value="ABC3_permease_C"/>
</dbReference>
<dbReference type="PANTHER" id="PTHR30572">
    <property type="entry name" value="MEMBRANE COMPONENT OF TRANSPORTER-RELATED"/>
    <property type="match status" value="1"/>
</dbReference>
<dbReference type="AlphaFoldDB" id="A0A4R6YM85"/>
<evidence type="ECO:0000256" key="5">
    <source>
        <dbReference type="ARBA" id="ARBA00023136"/>
    </source>
</evidence>
<feature type="domain" description="ABC3 transporter permease C-terminal" evidence="8">
    <location>
        <begin position="690"/>
        <end position="802"/>
    </location>
</feature>
<gene>
    <name evidence="10" type="ORF">DFR29_12012</name>
</gene>
<dbReference type="InterPro" id="IPR050250">
    <property type="entry name" value="Macrolide_Exporter_MacB"/>
</dbReference>
<evidence type="ECO:0000256" key="4">
    <source>
        <dbReference type="ARBA" id="ARBA00022989"/>
    </source>
</evidence>
<dbReference type="InterPro" id="IPR025857">
    <property type="entry name" value="MacB_PCD"/>
</dbReference>
<feature type="domain" description="ABC3 transporter permease C-terminal" evidence="8">
    <location>
        <begin position="278"/>
        <end position="402"/>
    </location>
</feature>
<evidence type="ECO:0000256" key="3">
    <source>
        <dbReference type="ARBA" id="ARBA00022692"/>
    </source>
</evidence>
<keyword evidence="3 7" id="KW-0812">Transmembrane</keyword>
<dbReference type="RefSeq" id="WP_133821332.1">
    <property type="nucleotide sequence ID" value="NZ_SNZH01000020.1"/>
</dbReference>
<feature type="transmembrane region" description="Helical" evidence="7">
    <location>
        <begin position="770"/>
        <end position="792"/>
    </location>
</feature>
<evidence type="ECO:0000259" key="9">
    <source>
        <dbReference type="Pfam" id="PF12704"/>
    </source>
</evidence>
<evidence type="ECO:0000256" key="2">
    <source>
        <dbReference type="ARBA" id="ARBA00022475"/>
    </source>
</evidence>
<comment type="subcellular location">
    <subcellularLocation>
        <location evidence="1">Cell membrane</location>
        <topology evidence="1">Multi-pass membrane protein</topology>
    </subcellularLocation>
</comment>
<feature type="domain" description="MacB-like periplasmic core" evidence="9">
    <location>
        <begin position="23"/>
        <end position="237"/>
    </location>
</feature>
<dbReference type="EMBL" id="SNZH01000020">
    <property type="protein sequence ID" value="TDR38511.1"/>
    <property type="molecule type" value="Genomic_DNA"/>
</dbReference>
<feature type="transmembrane region" description="Helical" evidence="7">
    <location>
        <begin position="679"/>
        <end position="707"/>
    </location>
</feature>
<feature type="transmembrane region" description="Helical" evidence="7">
    <location>
        <begin position="740"/>
        <end position="764"/>
    </location>
</feature>
<dbReference type="GO" id="GO:0005886">
    <property type="term" value="C:plasma membrane"/>
    <property type="evidence" value="ECO:0007669"/>
    <property type="project" value="UniProtKB-SubCell"/>
</dbReference>
<comment type="caution">
    <text evidence="10">The sequence shown here is derived from an EMBL/GenBank/DDBJ whole genome shotgun (WGS) entry which is preliminary data.</text>
</comment>
<keyword evidence="4 7" id="KW-1133">Transmembrane helix</keyword>
<dbReference type="GO" id="GO:0022857">
    <property type="term" value="F:transmembrane transporter activity"/>
    <property type="evidence" value="ECO:0007669"/>
    <property type="project" value="TreeGrafter"/>
</dbReference>
<dbReference type="Proteomes" id="UP000295293">
    <property type="component" value="Unassembled WGS sequence"/>
</dbReference>
<evidence type="ECO:0000256" key="1">
    <source>
        <dbReference type="ARBA" id="ARBA00004651"/>
    </source>
</evidence>
<keyword evidence="11" id="KW-1185">Reference proteome</keyword>
<evidence type="ECO:0000256" key="6">
    <source>
        <dbReference type="ARBA" id="ARBA00038076"/>
    </source>
</evidence>
<feature type="transmembrane region" description="Helical" evidence="7">
    <location>
        <begin position="24"/>
        <end position="47"/>
    </location>
</feature>
<evidence type="ECO:0000256" key="7">
    <source>
        <dbReference type="SAM" id="Phobius"/>
    </source>
</evidence>
<comment type="similarity">
    <text evidence="6">Belongs to the ABC-4 integral membrane protein family.</text>
</comment>
<feature type="domain" description="MacB-like periplasmic core" evidence="9">
    <location>
        <begin position="498"/>
        <end position="653"/>
    </location>
</feature>
<protein>
    <submittedName>
        <fullName evidence="10">Putative permease</fullName>
    </submittedName>
</protein>
<feature type="transmembrane region" description="Helical" evidence="7">
    <location>
        <begin position="272"/>
        <end position="296"/>
    </location>
</feature>
<feature type="transmembrane region" description="Helical" evidence="7">
    <location>
        <begin position="424"/>
        <end position="449"/>
    </location>
</feature>
<dbReference type="Pfam" id="PF12704">
    <property type="entry name" value="MacB_PCD"/>
    <property type="match status" value="2"/>
</dbReference>
<reference evidence="10 11" key="1">
    <citation type="submission" date="2019-03" db="EMBL/GenBank/DDBJ databases">
        <title>Genomic Encyclopedia of Type Strains, Phase IV (KMG-IV): sequencing the most valuable type-strain genomes for metagenomic binning, comparative biology and taxonomic classification.</title>
        <authorList>
            <person name="Goeker M."/>
        </authorList>
    </citation>
    <scope>NUCLEOTIDE SEQUENCE [LARGE SCALE GENOMIC DNA]</scope>
    <source>
        <strain evidence="10 11">DSM 21667</strain>
    </source>
</reference>
<dbReference type="OrthoDB" id="9770036at2"/>
<keyword evidence="2" id="KW-1003">Cell membrane</keyword>
<dbReference type="Pfam" id="PF02687">
    <property type="entry name" value="FtsX"/>
    <property type="match status" value="2"/>
</dbReference>
<keyword evidence="5 7" id="KW-0472">Membrane</keyword>
<sequence length="809" mass="86579">MLTNLWFDLRYALRLLRKTMTHSLLSALVVALSVGLALFVFVMDYAIAFRPLPFSDSGNWLSVQISPKATERARPRLDSYTYQELLNRRRAVNHIGAFAGREAVLSEGEESNTLRAALISPGLFTAMAVQPQLGRLFTATDGQNGSAPVVILSHEAWQKYFAADASIVGKQVRIDAQPMQVVAVMPKGFYAFQDFEVWFPLSPQPLAAPLDSAPVLSAFVRLEPGQDADTVMNELQPVVDEVNKRYSANFDATRQVALFPAYRIYSHANMPVIIVSGFIAIAVLLLGSVNISMIFYARLLERSRELALRSALGSSRARLLRQCLLESVVIIALGLVVGIGLAMIGIQWGQSIRDFPSQVLASGFPPDYPEMRVVDLFAAILAAAVIWLASTLIPAWRISRQDAAKVIASGGKGVSSGRGSSKSAMILVGVQVIISCMLLVICASLVVAVGDEAGKAKGVATAGVHVSTEPTVFGSQYADAAARTNYWNELSGAIGRRLPGSSATFATAVPTRPIEEAVAIENREVAASEGALTLPVTAVADNYFEVLGISLRAGRLFDSTDSATALNVAVIDEHTAKRYWPDQDPLGKRIQIDPAGNGPWLTIVGVVSHVAGQPYSGDAGVIYRSTRQAAPAAFHVIVKAPAATANAAAAIREAAFTVDRDLPLHNLQKLDDLLAALDIGFASIIPVFSVIVGITVLLAASGLFGLISRSVAQRTQEIGVRRALGSTTARITAIFVRQGAIYLAIALIGGFLGVVMTNMLASVIPNALDRVAVVIVGVLVVMFVVIFSASYFPTRRAVRLEPGEALRYE</sequence>
<evidence type="ECO:0000313" key="11">
    <source>
        <dbReference type="Proteomes" id="UP000295293"/>
    </source>
</evidence>